<dbReference type="AlphaFoldDB" id="K5ZH46"/>
<dbReference type="Proteomes" id="UP000006330">
    <property type="component" value="Unassembled WGS sequence"/>
</dbReference>
<accession>K5ZH46</accession>
<reference evidence="1 2" key="1">
    <citation type="submission" date="2012-02" db="EMBL/GenBank/DDBJ databases">
        <title>The Genome Sequence of Parabacteroides goldsteinii CL02T12C30.</title>
        <authorList>
            <consortium name="The Broad Institute Genome Sequencing Platform"/>
            <person name="Earl A."/>
            <person name="Ward D."/>
            <person name="Feldgarden M."/>
            <person name="Gevers D."/>
            <person name="Zitomersky N.L."/>
            <person name="Coyne M.J."/>
            <person name="Comstock L.E."/>
            <person name="Young S.K."/>
            <person name="Zeng Q."/>
            <person name="Gargeya S."/>
            <person name="Fitzgerald M."/>
            <person name="Haas B."/>
            <person name="Abouelleil A."/>
            <person name="Alvarado L."/>
            <person name="Arachchi H.M."/>
            <person name="Berlin A."/>
            <person name="Chapman S.B."/>
            <person name="Gearin G."/>
            <person name="Goldberg J."/>
            <person name="Griggs A."/>
            <person name="Gujja S."/>
            <person name="Hansen M."/>
            <person name="Heiman D."/>
            <person name="Howarth C."/>
            <person name="Larimer J."/>
            <person name="Lui A."/>
            <person name="MacDonald P.J.P."/>
            <person name="McCowen C."/>
            <person name="Montmayeur A."/>
            <person name="Murphy C."/>
            <person name="Neiman D."/>
            <person name="Pearson M."/>
            <person name="Priest M."/>
            <person name="Roberts A."/>
            <person name="Saif S."/>
            <person name="Shea T."/>
            <person name="Sisk P."/>
            <person name="Stolte C."/>
            <person name="Sykes S."/>
            <person name="Wortman J."/>
            <person name="Nusbaum C."/>
            <person name="Birren B."/>
        </authorList>
    </citation>
    <scope>NUCLEOTIDE SEQUENCE [LARGE SCALE GENOMIC DNA]</scope>
    <source>
        <strain evidence="1 2">CL02T12C30</strain>
    </source>
</reference>
<evidence type="ECO:0000313" key="2">
    <source>
        <dbReference type="Proteomes" id="UP000006330"/>
    </source>
</evidence>
<evidence type="ECO:0000313" key="1">
    <source>
        <dbReference type="EMBL" id="EKN10585.1"/>
    </source>
</evidence>
<organism evidence="1 2">
    <name type="scientific">Parabacteroides goldsteinii CL02T12C30</name>
    <dbReference type="NCBI Taxonomy" id="999418"/>
    <lineage>
        <taxon>Bacteria</taxon>
        <taxon>Pseudomonadati</taxon>
        <taxon>Bacteroidota</taxon>
        <taxon>Bacteroidia</taxon>
        <taxon>Bacteroidales</taxon>
        <taxon>Tannerellaceae</taxon>
        <taxon>Parabacteroides</taxon>
    </lineage>
</organism>
<sequence length="57" mass="6537">MFFMNTFLKVAFITEKGKRPADDLRSPFLLKNTTLTIYSISIQFPDGRLRLPGFPGQ</sequence>
<comment type="caution">
    <text evidence="1">The sequence shown here is derived from an EMBL/GenBank/DDBJ whole genome shotgun (WGS) entry which is preliminary data.</text>
</comment>
<dbReference type="EMBL" id="AGZO01000027">
    <property type="protein sequence ID" value="EKN10585.1"/>
    <property type="molecule type" value="Genomic_DNA"/>
</dbReference>
<gene>
    <name evidence="1" type="ORF">HMPREF1076_03923</name>
</gene>
<protein>
    <submittedName>
        <fullName evidence="1">Uncharacterized protein</fullName>
    </submittedName>
</protein>
<proteinExistence type="predicted"/>
<name>K5ZH46_9BACT</name>
<dbReference type="HOGENOM" id="CLU_2992513_0_0_10"/>